<keyword evidence="2" id="KW-1185">Reference proteome</keyword>
<name>A0ABT6B5Y3_9GAMM</name>
<evidence type="ECO:0000313" key="2">
    <source>
        <dbReference type="Proteomes" id="UP001528850"/>
    </source>
</evidence>
<evidence type="ECO:0000313" key="1">
    <source>
        <dbReference type="EMBL" id="MDF4023525.1"/>
    </source>
</evidence>
<sequence>MNREAHIHCPLCRWEPKADSRWVCAPGEPGSGCRTVWNTFWTAGCCPGCGHFWSMTACLSCQQSSPHEAWYHFPPPVANVEEAEAKEETGVV</sequence>
<protein>
    <submittedName>
        <fullName evidence="1">Uncharacterized protein</fullName>
    </submittedName>
</protein>
<accession>A0ABT6B5Y3</accession>
<organism evidence="1 2">
    <name type="scientific">Luteibacter sahnii</name>
    <dbReference type="NCBI Taxonomy" id="3021977"/>
    <lineage>
        <taxon>Bacteria</taxon>
        <taxon>Pseudomonadati</taxon>
        <taxon>Pseudomonadota</taxon>
        <taxon>Gammaproteobacteria</taxon>
        <taxon>Lysobacterales</taxon>
        <taxon>Rhodanobacteraceae</taxon>
        <taxon>Luteibacter</taxon>
    </lineage>
</organism>
<reference evidence="1 2" key="1">
    <citation type="journal article" date="2024" name="Curr. Microbiol.">
        <title>Luteibacter sahnii sp. nov., A Novel Yellow-Colored Xanthomonadin Pigment Producing Probiotic Bacterium from Healthy Rice Seed Microbiome.</title>
        <authorList>
            <person name="Jaiswal G."/>
            <person name="Rana R."/>
            <person name="Nayak P.K."/>
            <person name="Chouhan R."/>
            <person name="Gandhi S.G."/>
            <person name="Patel H.K."/>
            <person name="Patil P.B."/>
        </authorList>
    </citation>
    <scope>NUCLEOTIDE SEQUENCE [LARGE SCALE GENOMIC DNA]</scope>
    <source>
        <strain evidence="1 2">PPL201</strain>
    </source>
</reference>
<comment type="caution">
    <text evidence="1">The sequence shown here is derived from an EMBL/GenBank/DDBJ whole genome shotgun (WGS) entry which is preliminary data.</text>
</comment>
<dbReference type="Proteomes" id="UP001528850">
    <property type="component" value="Unassembled WGS sequence"/>
</dbReference>
<gene>
    <name evidence="1" type="ORF">P3W24_00865</name>
</gene>
<dbReference type="EMBL" id="JARJJS010000001">
    <property type="protein sequence ID" value="MDF4023525.1"/>
    <property type="molecule type" value="Genomic_DNA"/>
</dbReference>
<proteinExistence type="predicted"/>